<dbReference type="RefSeq" id="WP_146409669.1">
    <property type="nucleotide sequence ID" value="NZ_SJPU01000004.1"/>
</dbReference>
<dbReference type="Gene3D" id="3.40.50.300">
    <property type="entry name" value="P-loop containing nucleotide triphosphate hydrolases"/>
    <property type="match status" value="1"/>
</dbReference>
<dbReference type="Gene3D" id="3.40.50.10950">
    <property type="match status" value="1"/>
</dbReference>
<dbReference type="InterPro" id="IPR010766">
    <property type="entry name" value="DRTGG"/>
</dbReference>
<evidence type="ECO:0000313" key="15">
    <source>
        <dbReference type="EMBL" id="TWU10245.1"/>
    </source>
</evidence>
<evidence type="ECO:0000256" key="1">
    <source>
        <dbReference type="ARBA" id="ARBA00004496"/>
    </source>
</evidence>
<evidence type="ECO:0000259" key="13">
    <source>
        <dbReference type="Pfam" id="PF01515"/>
    </source>
</evidence>
<dbReference type="InterPro" id="IPR042112">
    <property type="entry name" value="P_AcTrfase_dom2"/>
</dbReference>
<dbReference type="UniPathway" id="UPA00340">
    <property type="reaction ID" value="UER00459"/>
</dbReference>
<comment type="domain">
    <text evidence="12">The N-terminal region seems to be important for proper quaternary structure. The C-terminal region contains the substrate-binding site.</text>
</comment>
<dbReference type="InterPro" id="IPR042113">
    <property type="entry name" value="P_AcTrfase_dom1"/>
</dbReference>
<evidence type="ECO:0000256" key="11">
    <source>
        <dbReference type="ARBA" id="ARBA00031108"/>
    </source>
</evidence>
<comment type="pathway">
    <text evidence="2 12">Metabolic intermediate biosynthesis; acetyl-CoA biosynthesis; acetyl-CoA from acetate: step 2/2.</text>
</comment>
<evidence type="ECO:0000256" key="9">
    <source>
        <dbReference type="ARBA" id="ARBA00022679"/>
    </source>
</evidence>
<dbReference type="NCBIfam" id="TIGR00651">
    <property type="entry name" value="pta"/>
    <property type="match status" value="1"/>
</dbReference>
<dbReference type="Gene3D" id="3.40.50.10750">
    <property type="entry name" value="Isocitrate/Isopropylmalate dehydrogenase-like"/>
    <property type="match status" value="1"/>
</dbReference>
<dbReference type="InterPro" id="IPR016475">
    <property type="entry name" value="P-Actrans_bac"/>
</dbReference>
<feature type="domain" description="Phosphate acetyl/butaryl transferase" evidence="13">
    <location>
        <begin position="372"/>
        <end position="702"/>
    </location>
</feature>
<evidence type="ECO:0000256" key="2">
    <source>
        <dbReference type="ARBA" id="ARBA00004989"/>
    </source>
</evidence>
<comment type="function">
    <text evidence="12">Involved in acetate metabolism.</text>
</comment>
<dbReference type="FunFam" id="3.40.50.10750:FF:000001">
    <property type="entry name" value="Phosphate acetyltransferase"/>
    <property type="match status" value="1"/>
</dbReference>
<dbReference type="GO" id="GO:0008959">
    <property type="term" value="F:phosphate acetyltransferase activity"/>
    <property type="evidence" value="ECO:0007669"/>
    <property type="project" value="UniProtKB-EC"/>
</dbReference>
<dbReference type="Pfam" id="PF07085">
    <property type="entry name" value="DRTGG"/>
    <property type="match status" value="1"/>
</dbReference>
<dbReference type="OrthoDB" id="9805787at2"/>
<dbReference type="GO" id="GO:0006085">
    <property type="term" value="P:acetyl-CoA biosynthetic process"/>
    <property type="evidence" value="ECO:0007669"/>
    <property type="project" value="UniProtKB-UniPathway"/>
</dbReference>
<dbReference type="AlphaFoldDB" id="A0A5C6BDF0"/>
<dbReference type="Pfam" id="PF01515">
    <property type="entry name" value="PTA_PTB"/>
    <property type="match status" value="1"/>
</dbReference>
<evidence type="ECO:0000313" key="16">
    <source>
        <dbReference type="Proteomes" id="UP000319908"/>
    </source>
</evidence>
<dbReference type="InterPro" id="IPR027417">
    <property type="entry name" value="P-loop_NTPase"/>
</dbReference>
<sequence length="722" mass="78050">MPDSLYLATNENASGKRMVALGVMELAMRRFSRVVFFRPVVHANPADDQSIRLMRTRYRLAAIPDQMHGVTRQEARRMLAEDRYDELIQRIQQRFKRLQASADFAVVEGTSFQGLATEIEFELNADIAVNLGCAIMSIYSAANHSVEESVQSIRIGNDSLIDHGGQLLATIVNQVPADQRAKLSSAYDEARLTESGPIYVLPEEPLLRQPTVREIQAGLGARVLGGDEHTFDREVARLKVAAMLLPDFLQRLKAGSLVITPGDRSDIILGCALASLDASTPSPAGLVLTGGMLPPPVVLRMVNPTSGLPILTTDADTFTTATQASSIRAEIGEHSPRKIESAIGLFERNIDIDDLARRLEAPSVQRVTPMLFEHSLIERARQNRVRIVLPEGSDPRILQAVDVLRRRDVADIVLLGDPDQIRSAASQVGVSLDENVSDGAEPSEGKPAVEIINPARSPLLASFAEEYYRLRKHKGVTRDVAHDRMQEVSYFGTMMVRRGLAGGMVSGALHTTAATIRPAFEFIKTRPGIGCVSSVFLMCLRNGVLVYGDCAVVPNPTADELVEIASCSADTAAQFGIEPRIAMLSYSTGESGRGADVDRVRSATAMLKQARPELLVEGPLQYDAAVDPAVAAQKLPGSKVAGHATVFIFPDLNTGNNTYKAVQRSAGALAIGPVLQGLRRPVNDLSRGCTVADIVNTVAITAVQAQASHAIELDPVPELDEE</sequence>
<dbReference type="PANTHER" id="PTHR43356">
    <property type="entry name" value="PHOSPHATE ACETYLTRANSFERASE"/>
    <property type="match status" value="1"/>
</dbReference>
<dbReference type="InterPro" id="IPR004614">
    <property type="entry name" value="P_AcTrfase"/>
</dbReference>
<dbReference type="EC" id="2.3.1.8" evidence="6 12"/>
<evidence type="ECO:0000256" key="6">
    <source>
        <dbReference type="ARBA" id="ARBA00012707"/>
    </source>
</evidence>
<dbReference type="PIRSF" id="PIRSF006107">
    <property type="entry name" value="PhpActrans_proteobac"/>
    <property type="match status" value="1"/>
</dbReference>
<evidence type="ECO:0000256" key="4">
    <source>
        <dbReference type="ARBA" id="ARBA00009786"/>
    </source>
</evidence>
<proteinExistence type="inferred from homology"/>
<dbReference type="InterPro" id="IPR028979">
    <property type="entry name" value="Ser_kin/Pase_Hpr-like_N_sf"/>
</dbReference>
<name>A0A5C6BDF0_9BACT</name>
<dbReference type="InterPro" id="IPR002505">
    <property type="entry name" value="PTA_PTB"/>
</dbReference>
<comment type="catalytic activity">
    <reaction evidence="12">
        <text>acetyl-CoA + phosphate = acetyl phosphate + CoA</text>
        <dbReference type="Rhea" id="RHEA:19521"/>
        <dbReference type="ChEBI" id="CHEBI:22191"/>
        <dbReference type="ChEBI" id="CHEBI:43474"/>
        <dbReference type="ChEBI" id="CHEBI:57287"/>
        <dbReference type="ChEBI" id="CHEBI:57288"/>
        <dbReference type="EC" id="2.3.1.8"/>
    </reaction>
</comment>
<gene>
    <name evidence="15" type="primary">pta</name>
    <name evidence="15" type="ORF">Poly21_52160</name>
</gene>
<dbReference type="PANTHER" id="PTHR43356:SF3">
    <property type="entry name" value="PHOSPHATE ACETYLTRANSFERASE"/>
    <property type="match status" value="1"/>
</dbReference>
<evidence type="ECO:0000259" key="14">
    <source>
        <dbReference type="Pfam" id="PF07085"/>
    </source>
</evidence>
<comment type="similarity">
    <text evidence="3 12">In the C-terminal section; belongs to the phosphate acetyltransferase and butyryltransferase family.</text>
</comment>
<comment type="caution">
    <text evidence="15">The sequence shown here is derived from an EMBL/GenBank/DDBJ whole genome shotgun (WGS) entry which is preliminary data.</text>
</comment>
<keyword evidence="9 12" id="KW-0808">Transferase</keyword>
<accession>A0A5C6BDF0</accession>
<keyword evidence="16" id="KW-1185">Reference proteome</keyword>
<evidence type="ECO:0000256" key="5">
    <source>
        <dbReference type="ARBA" id="ARBA00011643"/>
    </source>
</evidence>
<organism evidence="15 16">
    <name type="scientific">Allorhodopirellula heiligendammensis</name>
    <dbReference type="NCBI Taxonomy" id="2714739"/>
    <lineage>
        <taxon>Bacteria</taxon>
        <taxon>Pseudomonadati</taxon>
        <taxon>Planctomycetota</taxon>
        <taxon>Planctomycetia</taxon>
        <taxon>Pirellulales</taxon>
        <taxon>Pirellulaceae</taxon>
        <taxon>Allorhodopirellula</taxon>
    </lineage>
</organism>
<evidence type="ECO:0000256" key="8">
    <source>
        <dbReference type="ARBA" id="ARBA00022490"/>
    </source>
</evidence>
<evidence type="ECO:0000256" key="12">
    <source>
        <dbReference type="PIRNR" id="PIRNR006107"/>
    </source>
</evidence>
<evidence type="ECO:0000256" key="7">
    <source>
        <dbReference type="ARBA" id="ARBA00021528"/>
    </source>
</evidence>
<evidence type="ECO:0000256" key="10">
    <source>
        <dbReference type="ARBA" id="ARBA00023315"/>
    </source>
</evidence>
<dbReference type="NCBIfam" id="NF004167">
    <property type="entry name" value="PRK05632.1"/>
    <property type="match status" value="1"/>
</dbReference>
<dbReference type="Gene3D" id="3.40.1390.20">
    <property type="entry name" value="HprK N-terminal domain-like"/>
    <property type="match status" value="1"/>
</dbReference>
<dbReference type="Pfam" id="PF13500">
    <property type="entry name" value="AAA_26"/>
    <property type="match status" value="1"/>
</dbReference>
<dbReference type="InterPro" id="IPR050500">
    <property type="entry name" value="Phos_Acetyltrans/Butyryltrans"/>
</dbReference>
<dbReference type="SUPFAM" id="SSF53659">
    <property type="entry name" value="Isocitrate/Isopropylmalate dehydrogenase-like"/>
    <property type="match status" value="1"/>
</dbReference>
<dbReference type="NCBIfam" id="NF007233">
    <property type="entry name" value="PRK09653.1"/>
    <property type="match status" value="1"/>
</dbReference>
<comment type="subunit">
    <text evidence="5">Homohexamer.</text>
</comment>
<dbReference type="SUPFAM" id="SSF75138">
    <property type="entry name" value="HprK N-terminal domain-like"/>
    <property type="match status" value="1"/>
</dbReference>
<keyword evidence="10 12" id="KW-0012">Acyltransferase</keyword>
<dbReference type="SUPFAM" id="SSF52540">
    <property type="entry name" value="P-loop containing nucleoside triphosphate hydrolases"/>
    <property type="match status" value="1"/>
</dbReference>
<protein>
    <recommendedName>
        <fullName evidence="7 12">Phosphate acetyltransferase</fullName>
        <ecNumber evidence="6 12">2.3.1.8</ecNumber>
    </recommendedName>
    <alternativeName>
        <fullName evidence="11 12">Phosphotransacetylase</fullName>
    </alternativeName>
</protein>
<comment type="subcellular location">
    <subcellularLocation>
        <location evidence="1 12">Cytoplasm</location>
    </subcellularLocation>
</comment>
<dbReference type="GO" id="GO:0005737">
    <property type="term" value="C:cytoplasm"/>
    <property type="evidence" value="ECO:0007669"/>
    <property type="project" value="UniProtKB-SubCell"/>
</dbReference>
<reference evidence="15 16" key="1">
    <citation type="journal article" date="2020" name="Antonie Van Leeuwenhoek">
        <title>Rhodopirellula heiligendammensis sp. nov., Rhodopirellula pilleata sp. nov., and Rhodopirellula solitaria sp. nov. isolated from natural or artificial marine surfaces in Northern Germany and California, USA, and emended description of the genus Rhodopirellula.</title>
        <authorList>
            <person name="Kallscheuer N."/>
            <person name="Wiegand S."/>
            <person name="Jogler M."/>
            <person name="Boedeker C."/>
            <person name="Peeters S.H."/>
            <person name="Rast P."/>
            <person name="Heuer A."/>
            <person name="Jetten M.S.M."/>
            <person name="Rohde M."/>
            <person name="Jogler C."/>
        </authorList>
    </citation>
    <scope>NUCLEOTIDE SEQUENCE [LARGE SCALE GENOMIC DNA]</scope>
    <source>
        <strain evidence="15 16">Poly21</strain>
    </source>
</reference>
<keyword evidence="8 12" id="KW-0963">Cytoplasm</keyword>
<comment type="similarity">
    <text evidence="4 12">In the N-terminal section; belongs to the CobB/CobQ family.</text>
</comment>
<dbReference type="Proteomes" id="UP000319908">
    <property type="component" value="Unassembled WGS sequence"/>
</dbReference>
<evidence type="ECO:0000256" key="3">
    <source>
        <dbReference type="ARBA" id="ARBA00008756"/>
    </source>
</evidence>
<dbReference type="EMBL" id="SJPU01000004">
    <property type="protein sequence ID" value="TWU10245.1"/>
    <property type="molecule type" value="Genomic_DNA"/>
</dbReference>
<feature type="domain" description="DRTGG" evidence="14">
    <location>
        <begin position="214"/>
        <end position="324"/>
    </location>
</feature>